<comment type="caution">
    <text evidence="3">The sequence shown here is derived from an EMBL/GenBank/DDBJ whole genome shotgun (WGS) entry which is preliminary data.</text>
</comment>
<dbReference type="PANTHER" id="PTHR35810:SF1">
    <property type="entry name" value="CYTOPLASMIC PROTEIN"/>
    <property type="match status" value="1"/>
</dbReference>
<dbReference type="InterPro" id="IPR003497">
    <property type="entry name" value="BRO_N_domain"/>
</dbReference>
<evidence type="ECO:0000259" key="2">
    <source>
        <dbReference type="PROSITE" id="PS51750"/>
    </source>
</evidence>
<dbReference type="Pfam" id="PF13310">
    <property type="entry name" value="Virulence_RhuM"/>
    <property type="match status" value="1"/>
</dbReference>
<keyword evidence="4" id="KW-1185">Reference proteome</keyword>
<dbReference type="InterPro" id="IPR003812">
    <property type="entry name" value="Fido"/>
</dbReference>
<feature type="domain" description="Fido" evidence="1">
    <location>
        <begin position="151"/>
        <end position="310"/>
    </location>
</feature>
<evidence type="ECO:0000313" key="3">
    <source>
        <dbReference type="EMBL" id="MFC4653208.1"/>
    </source>
</evidence>
<gene>
    <name evidence="3" type="primary">rhuM</name>
    <name evidence="3" type="ORF">ACFO26_09860</name>
</gene>
<proteinExistence type="predicted"/>
<dbReference type="EMBL" id="JBHSGD010000008">
    <property type="protein sequence ID" value="MFC4653208.1"/>
    <property type="molecule type" value="Genomic_DNA"/>
</dbReference>
<protein>
    <submittedName>
        <fullName evidence="3">RhuM family protein</fullName>
    </submittedName>
</protein>
<name>A0ABV9JFC8_9LACT</name>
<dbReference type="InterPro" id="IPR053737">
    <property type="entry name" value="Type_II_TA_Toxin"/>
</dbReference>
<evidence type="ECO:0000259" key="1">
    <source>
        <dbReference type="PROSITE" id="PS51459"/>
    </source>
</evidence>
<dbReference type="PROSITE" id="PS51459">
    <property type="entry name" value="FIDO"/>
    <property type="match status" value="1"/>
</dbReference>
<dbReference type="SUPFAM" id="SSF140931">
    <property type="entry name" value="Fic-like"/>
    <property type="match status" value="1"/>
</dbReference>
<feature type="domain" description="Bro-N" evidence="2">
    <location>
        <begin position="1"/>
        <end position="123"/>
    </location>
</feature>
<dbReference type="InterPro" id="IPR011204">
    <property type="entry name" value="Virulence_RhuM-like"/>
</dbReference>
<sequence>MENQEIISFNSQNGEVQLNADFEHDTIWATQAQIAELFDVDRTGITRHIRNIYKSEELDEKVVSAKIAHTTQHGAITGKTQTQELTIYNLDMILSIGYRVNSKKATEFRKWANSVLKKYILQGYAVNDKRLADLNLALQILERSEIPELSGTANLIADYTQALFLLDSYDRKELPKVAGSVETWKLEYKNARDFLENLPDFKKSDLFAKERTGQFQGILDQIYAGFGDTEFYLSVEAKAANLLYFIVKDHPFYDGNKRSAAALFVYFLYENNALRNINNNTLAAIVLMVALSKPDERENMTLLIENFLGE</sequence>
<evidence type="ECO:0000313" key="4">
    <source>
        <dbReference type="Proteomes" id="UP001595987"/>
    </source>
</evidence>
<accession>A0ABV9JFC8</accession>
<dbReference type="PROSITE" id="PS51750">
    <property type="entry name" value="BRO_N"/>
    <property type="match status" value="1"/>
</dbReference>
<dbReference type="Proteomes" id="UP001595987">
    <property type="component" value="Unassembled WGS sequence"/>
</dbReference>
<organism evidence="3 4">
    <name type="scientific">Lactococcus nasutitermitis</name>
    <dbReference type="NCBI Taxonomy" id="1652957"/>
    <lineage>
        <taxon>Bacteria</taxon>
        <taxon>Bacillati</taxon>
        <taxon>Bacillota</taxon>
        <taxon>Bacilli</taxon>
        <taxon>Lactobacillales</taxon>
        <taxon>Streptococcaceae</taxon>
        <taxon>Lactococcus</taxon>
    </lineage>
</organism>
<dbReference type="Gene3D" id="1.20.120.1870">
    <property type="entry name" value="Fic/DOC protein, Fido domain"/>
    <property type="match status" value="1"/>
</dbReference>
<dbReference type="InterPro" id="IPR036597">
    <property type="entry name" value="Fido-like_dom_sf"/>
</dbReference>
<dbReference type="PANTHER" id="PTHR35810">
    <property type="entry name" value="CYTOPLASMIC PROTEIN-RELATED"/>
    <property type="match status" value="1"/>
</dbReference>
<dbReference type="Pfam" id="PF02661">
    <property type="entry name" value="Fic"/>
    <property type="match status" value="1"/>
</dbReference>
<reference evidence="4" key="1">
    <citation type="journal article" date="2019" name="Int. J. Syst. Evol. Microbiol.">
        <title>The Global Catalogue of Microorganisms (GCM) 10K type strain sequencing project: providing services to taxonomists for standard genome sequencing and annotation.</title>
        <authorList>
            <consortium name="The Broad Institute Genomics Platform"/>
            <consortium name="The Broad Institute Genome Sequencing Center for Infectious Disease"/>
            <person name="Wu L."/>
            <person name="Ma J."/>
        </authorList>
    </citation>
    <scope>NUCLEOTIDE SEQUENCE [LARGE SCALE GENOMIC DNA]</scope>
    <source>
        <strain evidence="4">CCUG 63287</strain>
    </source>
</reference>
<dbReference type="RefSeq" id="WP_213536388.1">
    <property type="nucleotide sequence ID" value="NZ_BOVQ01000006.1"/>
</dbReference>